<keyword evidence="1" id="KW-0862">Zinc</keyword>
<dbReference type="Gene3D" id="1.20.140.30">
    <property type="entry name" value="MOB kinase activator"/>
    <property type="match status" value="1"/>
</dbReference>
<comment type="caution">
    <text evidence="3">The sequence shown here is derived from an EMBL/GenBank/DDBJ whole genome shotgun (WGS) entry which is preliminary data.</text>
</comment>
<keyword evidence="1" id="KW-0479">Metal-binding</keyword>
<dbReference type="OrthoDB" id="10262609at2759"/>
<feature type="compositionally biased region" description="Gly residues" evidence="2">
    <location>
        <begin position="61"/>
        <end position="70"/>
    </location>
</feature>
<accession>A0A8H7ZQA6</accession>
<feature type="binding site" evidence="1">
    <location>
        <position position="117"/>
    </location>
    <ligand>
        <name>Zn(2+)</name>
        <dbReference type="ChEBI" id="CHEBI:29105"/>
    </ligand>
</feature>
<evidence type="ECO:0000256" key="1">
    <source>
        <dbReference type="PIRSR" id="PIRSR605301-1"/>
    </source>
</evidence>
<dbReference type="SUPFAM" id="SSF101152">
    <property type="entry name" value="Mob1/phocein"/>
    <property type="match status" value="1"/>
</dbReference>
<keyword evidence="4" id="KW-1185">Reference proteome</keyword>
<proteinExistence type="predicted"/>
<protein>
    <submittedName>
        <fullName evidence="3">Mob1/phocein</fullName>
    </submittedName>
</protein>
<feature type="region of interest" description="Disordered" evidence="2">
    <location>
        <begin position="1"/>
        <end position="30"/>
    </location>
</feature>
<feature type="binding site" evidence="1">
    <location>
        <position position="122"/>
    </location>
    <ligand>
        <name>Zn(2+)</name>
        <dbReference type="ChEBI" id="CHEBI:29105"/>
    </ligand>
</feature>
<feature type="binding site" evidence="1">
    <location>
        <position position="189"/>
    </location>
    <ligand>
        <name>Zn(2+)</name>
        <dbReference type="ChEBI" id="CHEBI:29105"/>
    </ligand>
</feature>
<dbReference type="EMBL" id="JAEFCI010010082">
    <property type="protein sequence ID" value="KAG5457439.1"/>
    <property type="molecule type" value="Genomic_DNA"/>
</dbReference>
<dbReference type="AlphaFoldDB" id="A0A8H7ZQA6"/>
<name>A0A8H7ZQA6_9FUNG</name>
<dbReference type="InterPro" id="IPR005301">
    <property type="entry name" value="MOB_kinase_act_fam"/>
</dbReference>
<evidence type="ECO:0000313" key="3">
    <source>
        <dbReference type="EMBL" id="KAG5457439.1"/>
    </source>
</evidence>
<dbReference type="SMART" id="SM01388">
    <property type="entry name" value="Mob1_phocein"/>
    <property type="match status" value="1"/>
</dbReference>
<evidence type="ECO:0000256" key="2">
    <source>
        <dbReference type="SAM" id="MobiDB-lite"/>
    </source>
</evidence>
<dbReference type="PANTHER" id="PTHR22599">
    <property type="entry name" value="MPS ONE BINDER KINASE ACTIVATOR-LIKE MOB"/>
    <property type="match status" value="1"/>
</dbReference>
<organism evidence="3 4">
    <name type="scientific">Olpidium bornovanus</name>
    <dbReference type="NCBI Taxonomy" id="278681"/>
    <lineage>
        <taxon>Eukaryota</taxon>
        <taxon>Fungi</taxon>
        <taxon>Fungi incertae sedis</taxon>
        <taxon>Olpidiomycota</taxon>
        <taxon>Olpidiomycotina</taxon>
        <taxon>Olpidiomycetes</taxon>
        <taxon>Olpidiales</taxon>
        <taxon>Olpidiaceae</taxon>
        <taxon>Olpidium</taxon>
    </lineage>
</organism>
<dbReference type="InterPro" id="IPR036703">
    <property type="entry name" value="MOB_kinase_act_sf"/>
</dbReference>
<dbReference type="Pfam" id="PF03637">
    <property type="entry name" value="Mob1_phocein"/>
    <property type="match status" value="1"/>
</dbReference>
<feature type="binding site" evidence="1">
    <location>
        <position position="194"/>
    </location>
    <ligand>
        <name>Zn(2+)</name>
        <dbReference type="ChEBI" id="CHEBI:29105"/>
    </ligand>
</feature>
<gene>
    <name evidence="3" type="ORF">BJ554DRAFT_2547</name>
</gene>
<dbReference type="Proteomes" id="UP000673691">
    <property type="component" value="Unassembled WGS sequence"/>
</dbReference>
<evidence type="ECO:0000313" key="4">
    <source>
        <dbReference type="Proteomes" id="UP000673691"/>
    </source>
</evidence>
<reference evidence="3 4" key="1">
    <citation type="journal article" name="Sci. Rep.">
        <title>Genome-scale phylogenetic analyses confirm Olpidium as the closest living zoosporic fungus to the non-flagellated, terrestrial fungi.</title>
        <authorList>
            <person name="Chang Y."/>
            <person name="Rochon D."/>
            <person name="Sekimoto S."/>
            <person name="Wang Y."/>
            <person name="Chovatia M."/>
            <person name="Sandor L."/>
            <person name="Salamov A."/>
            <person name="Grigoriev I.V."/>
            <person name="Stajich J.E."/>
            <person name="Spatafora J.W."/>
        </authorList>
    </citation>
    <scope>NUCLEOTIDE SEQUENCE [LARGE SCALE GENOMIC DNA]</scope>
    <source>
        <strain evidence="3">S191</strain>
    </source>
</reference>
<feature type="region of interest" description="Disordered" evidence="2">
    <location>
        <begin position="48"/>
        <end position="86"/>
    </location>
</feature>
<sequence length="221" mass="23973">MPGQKTPPQDFNAWLCRPPPPPASSSSSDAAVAGFALQEHLAALVLSSMGRRRRGRREAGGGDGDSGGAGAASARDDVAAPPPGDGGQDLAALWQYEHLRRACAELNVLVANLLPECDRRSCPEMTAGDRAYMCAAHPCCAIDYCVHTVDSATALLNSTRHFPSRDRVPEASAKYFRSVARRLGRLFAHARHSHRDVFDMFEVFPALPPHPPRRRSAFFSR</sequence>